<name>F4D420_HELPX</name>
<evidence type="ECO:0000313" key="1">
    <source>
        <dbReference type="EMBL" id="AEE69886.1"/>
    </source>
</evidence>
<dbReference type="HOGENOM" id="CLU_3080607_0_0_7"/>
<sequence length="52" mass="6152">MCSLIKTLFKRGLKRGLYKTLKSLFKIKQIKRAYLLQSLSSYKIKVIKTLFL</sequence>
<organism evidence="1 2">
    <name type="scientific">Helicobacter pylori 83</name>
    <dbReference type="NCBI Taxonomy" id="585538"/>
    <lineage>
        <taxon>Bacteria</taxon>
        <taxon>Pseudomonadati</taxon>
        <taxon>Campylobacterota</taxon>
        <taxon>Epsilonproteobacteria</taxon>
        <taxon>Campylobacterales</taxon>
        <taxon>Helicobacteraceae</taxon>
        <taxon>Helicobacter</taxon>
    </lineage>
</organism>
<dbReference type="Proteomes" id="UP000008459">
    <property type="component" value="Chromosome"/>
</dbReference>
<protein>
    <submittedName>
        <fullName evidence="1">Uncharacterized protein</fullName>
    </submittedName>
</protein>
<evidence type="ECO:0000313" key="2">
    <source>
        <dbReference type="Proteomes" id="UP000008459"/>
    </source>
</evidence>
<reference evidence="1 2" key="1">
    <citation type="submission" date="2011-03" db="EMBL/GenBank/DDBJ databases">
        <authorList>
            <person name="Muzny D."/>
            <person name="Qin X."/>
            <person name="Deng J."/>
            <person name="Jiang H."/>
            <person name="Liu Y."/>
            <person name="Qu J."/>
            <person name="Song X.-Z."/>
            <person name="Zhang L."/>
            <person name="Thornton R."/>
            <person name="Coyle M."/>
            <person name="Francisco L."/>
            <person name="Jackson L."/>
            <person name="Javaid M."/>
            <person name="Korchina V."/>
            <person name="Kovar C."/>
            <person name="Mata R."/>
            <person name="Mathew T."/>
            <person name="Ngo R."/>
            <person name="Nguyen L."/>
            <person name="Nguyen N."/>
            <person name="Okwuonu G."/>
            <person name="Ongeri F."/>
            <person name="Pham C."/>
            <person name="Simmons D."/>
            <person name="Wilczek-Boney K."/>
            <person name="Hale W."/>
            <person name="Jakkamsetti A."/>
            <person name="Pham P."/>
            <person name="Ruth R."/>
            <person name="San Lucas F."/>
            <person name="Warren J."/>
            <person name="Zhang J."/>
            <person name="Zhao Z."/>
            <person name="Zhou C."/>
            <person name="Zhu D."/>
            <person name="Lee S."/>
            <person name="Bess C."/>
            <person name="Blankenburg K."/>
            <person name="Forbes L."/>
            <person name="Fu Q."/>
            <person name="Gubbala S."/>
            <person name="Hirani K."/>
            <person name="Jayaseelan J.C."/>
            <person name="Lara F."/>
            <person name="Munidasa M."/>
            <person name="Palculict T."/>
            <person name="Patil S."/>
            <person name="Pu L.-L."/>
            <person name="Saada N."/>
            <person name="Tang L."/>
            <person name="Weissenberger G."/>
            <person name="Zhu Y."/>
            <person name="Hemphill L."/>
            <person name="Shang Y."/>
            <person name="Youmans B."/>
            <person name="Ayvaz T."/>
            <person name="Ross M."/>
            <person name="Santibanez J."/>
            <person name="Aqrawi P."/>
            <person name="Gross S."/>
            <person name="Joshi V."/>
            <person name="Fowler G."/>
            <person name="Nazareth L."/>
            <person name="Reid J."/>
            <person name="Worley K."/>
            <person name="Petrosino J."/>
            <person name="Highlander S."/>
            <person name="Gibbs R."/>
            <person name="Gibbs R."/>
        </authorList>
    </citation>
    <scope>NUCLEOTIDE SEQUENCE [LARGE SCALE GENOMIC DNA]</scope>
    <source>
        <strain evidence="1 2">83</strain>
    </source>
</reference>
<accession>F4D420</accession>
<dbReference type="AlphaFoldDB" id="F4D420"/>
<proteinExistence type="predicted"/>
<dbReference type="EMBL" id="CP002605">
    <property type="protein sequence ID" value="AEE69886.1"/>
    <property type="molecule type" value="Genomic_DNA"/>
</dbReference>
<dbReference type="KEGG" id="hpx:HMPREF0462_0281"/>
<gene>
    <name evidence="1" type="ORF">HMPREF0462_0281</name>
</gene>
<dbReference type="PATRIC" id="fig|585538.3.peg.292"/>